<evidence type="ECO:0000256" key="1">
    <source>
        <dbReference type="ARBA" id="ARBA00010229"/>
    </source>
</evidence>
<protein>
    <recommendedName>
        <fullName evidence="5">Lebercilin domain-containing protein</fullName>
    </recommendedName>
</protein>
<dbReference type="GO" id="GO:0042073">
    <property type="term" value="P:intraciliary transport"/>
    <property type="evidence" value="ECO:0007669"/>
    <property type="project" value="TreeGrafter"/>
</dbReference>
<evidence type="ECO:0000313" key="7">
    <source>
        <dbReference type="Proteomes" id="UP000007819"/>
    </source>
</evidence>
<keyword evidence="7" id="KW-1185">Reference proteome</keyword>
<dbReference type="RefSeq" id="XP_003244515.1">
    <property type="nucleotide sequence ID" value="XM_003244467.4"/>
</dbReference>
<feature type="compositionally biased region" description="Low complexity" evidence="4">
    <location>
        <begin position="69"/>
        <end position="86"/>
    </location>
</feature>
<dbReference type="KEGG" id="api:100162253"/>
<reference evidence="7" key="1">
    <citation type="submission" date="2010-06" db="EMBL/GenBank/DDBJ databases">
        <authorList>
            <person name="Jiang H."/>
            <person name="Abraham K."/>
            <person name="Ali S."/>
            <person name="Alsbrooks S.L."/>
            <person name="Anim B.N."/>
            <person name="Anosike U.S."/>
            <person name="Attaway T."/>
            <person name="Bandaranaike D.P."/>
            <person name="Battles P.K."/>
            <person name="Bell S.N."/>
            <person name="Bell A.V."/>
            <person name="Beltran B."/>
            <person name="Bickham C."/>
            <person name="Bustamante Y."/>
            <person name="Caleb T."/>
            <person name="Canada A."/>
            <person name="Cardenas V."/>
            <person name="Carter K."/>
            <person name="Chacko J."/>
            <person name="Chandrabose M.N."/>
            <person name="Chavez D."/>
            <person name="Chavez A."/>
            <person name="Chen L."/>
            <person name="Chu H.-S."/>
            <person name="Claassen K.J."/>
            <person name="Cockrell R."/>
            <person name="Collins M."/>
            <person name="Cooper J.A."/>
            <person name="Cree A."/>
            <person name="Curry S.M."/>
            <person name="Da Y."/>
            <person name="Dao M.D."/>
            <person name="Das B."/>
            <person name="Davila M.-L."/>
            <person name="Davy-Carroll L."/>
            <person name="Denson S."/>
            <person name="Dinh H."/>
            <person name="Ebong V.E."/>
            <person name="Edwards J.R."/>
            <person name="Egan A."/>
            <person name="El-Daye J."/>
            <person name="Escobedo L."/>
            <person name="Fernandez S."/>
            <person name="Fernando P.R."/>
            <person name="Flagg N."/>
            <person name="Forbes L.D."/>
            <person name="Fowler R.G."/>
            <person name="Fu Q."/>
            <person name="Gabisi R.A."/>
            <person name="Ganer J."/>
            <person name="Garbino Pronczuk A."/>
            <person name="Garcia R.M."/>
            <person name="Garner T."/>
            <person name="Garrett T.E."/>
            <person name="Gonzalez D.A."/>
            <person name="Hamid H."/>
            <person name="Hawkins E.S."/>
            <person name="Hirani K."/>
            <person name="Hogues M.E."/>
            <person name="Hollins B."/>
            <person name="Hsiao C.-H."/>
            <person name="Jabil R."/>
            <person name="James M.L."/>
            <person name="Jhangiani S.N."/>
            <person name="Johnson B."/>
            <person name="Johnson Q."/>
            <person name="Joshi V."/>
            <person name="Kalu J.B."/>
            <person name="Kam C."/>
            <person name="Kashfia A."/>
            <person name="Keebler J."/>
            <person name="Kisamo H."/>
            <person name="Kovar C.L."/>
            <person name="Lago L.A."/>
            <person name="Lai C.-Y."/>
            <person name="Laidlaw J."/>
            <person name="Lara F."/>
            <person name="Le T.-K."/>
            <person name="Lee S.L."/>
            <person name="Legall F.H."/>
            <person name="Lemon S.J."/>
            <person name="Lewis L.R."/>
            <person name="Li B."/>
            <person name="Liu Y."/>
            <person name="Liu Y.-S."/>
            <person name="Lopez J."/>
            <person name="Lozado R.J."/>
            <person name="Lu J."/>
            <person name="Madu R.C."/>
            <person name="Maheshwari M."/>
            <person name="Maheshwari R."/>
            <person name="Malloy K."/>
            <person name="Martinez E."/>
            <person name="Mathew T."/>
            <person name="Mercado I.C."/>
            <person name="Mercado C."/>
            <person name="Meyer B."/>
            <person name="Montgomery K."/>
            <person name="Morgan M.B."/>
            <person name="Munidasa M."/>
            <person name="Nazareth L.V."/>
            <person name="Nelson J."/>
            <person name="Ng B.M."/>
            <person name="Nguyen N.B."/>
            <person name="Nguyen P.Q."/>
            <person name="Nguyen T."/>
            <person name="Obregon M."/>
            <person name="Okwuonu G.O."/>
            <person name="Onwere C.G."/>
            <person name="Orozco G."/>
            <person name="Parra A."/>
            <person name="Patel S."/>
            <person name="Patil S."/>
            <person name="Perez A."/>
            <person name="Perez Y."/>
            <person name="Pham C."/>
            <person name="Primus E.L."/>
            <person name="Pu L.-L."/>
            <person name="Puazo M."/>
            <person name="Qin X."/>
            <person name="Quiroz J.B."/>
            <person name="Reese J."/>
            <person name="Richards S."/>
            <person name="Rives C.M."/>
            <person name="Robberts R."/>
            <person name="Ruiz S.J."/>
            <person name="Ruiz M.J."/>
            <person name="Santibanez J."/>
            <person name="Schneider B.W."/>
            <person name="Sisson I."/>
            <person name="Smith M."/>
            <person name="Sodergren E."/>
            <person name="Song X.-Z."/>
            <person name="Song B.B."/>
            <person name="Summersgill H."/>
            <person name="Thelus R."/>
            <person name="Thornton R.D."/>
            <person name="Trejos Z.Y."/>
            <person name="Usmani K."/>
            <person name="Vattathil S."/>
            <person name="Villasana D."/>
            <person name="Walker D.L."/>
            <person name="Wang S."/>
            <person name="Wang K."/>
            <person name="White C.S."/>
            <person name="Williams A.C."/>
            <person name="Williamson J."/>
            <person name="Wilson K."/>
            <person name="Woghiren I.O."/>
            <person name="Woodworth J.R."/>
            <person name="Worley K.C."/>
            <person name="Wright R.A."/>
            <person name="Wu W."/>
            <person name="Young L."/>
            <person name="Zhang L."/>
            <person name="Zhang J."/>
            <person name="Zhu Y."/>
            <person name="Muzny D.M."/>
            <person name="Weinstock G."/>
            <person name="Gibbs R.A."/>
        </authorList>
    </citation>
    <scope>NUCLEOTIDE SEQUENCE [LARGE SCALE GENOMIC DNA]</scope>
    <source>
        <strain evidence="7">LSR1</strain>
    </source>
</reference>
<evidence type="ECO:0000256" key="4">
    <source>
        <dbReference type="SAM" id="MobiDB-lite"/>
    </source>
</evidence>
<proteinExistence type="inferred from homology"/>
<evidence type="ECO:0000259" key="5">
    <source>
        <dbReference type="Pfam" id="PF15619"/>
    </source>
</evidence>
<dbReference type="AlphaFoldDB" id="A0A8R2A5H9"/>
<feature type="coiled-coil region" evidence="3">
    <location>
        <begin position="95"/>
        <end position="122"/>
    </location>
</feature>
<feature type="domain" description="Lebercilin" evidence="5">
    <location>
        <begin position="99"/>
        <end position="276"/>
    </location>
</feature>
<dbReference type="OrthoDB" id="2123794at2759"/>
<accession>A0A8R2A5H9</accession>
<sequence length="304" mass="35771">MNKDKNESVLNSNNGSYPEEIVGKYLMESPVYGNKKLNSTQNQQRKKKKVLKTIRLHKLSASRRRQCPSNTSYQTTHTSHTGTQSNRSNVNSLLINDHILRIKKLENKLTEAHMKARELIVENRLLKTFEKRHENALSMYEGKQAKLPQVIKSYEDEIRTLKSQMRHIKIAFKEMENRYKTQNIELISLEKQYKHILGLSQNKQLIKKEKLSDQLEEAQSTIKKQDDKILNITKNLELQNKSHRYHINVEHIKIKELQNEIKRLEDENKNLRSYLDKLKNKNHSSRQSFTKGITEDSISIKISL</sequence>
<evidence type="ECO:0000313" key="6">
    <source>
        <dbReference type="EnsemblMetazoa" id="XP_003244515.1"/>
    </source>
</evidence>
<organism evidence="6 7">
    <name type="scientific">Acyrthosiphon pisum</name>
    <name type="common">Pea aphid</name>
    <dbReference type="NCBI Taxonomy" id="7029"/>
    <lineage>
        <taxon>Eukaryota</taxon>
        <taxon>Metazoa</taxon>
        <taxon>Ecdysozoa</taxon>
        <taxon>Arthropoda</taxon>
        <taxon>Hexapoda</taxon>
        <taxon>Insecta</taxon>
        <taxon>Pterygota</taxon>
        <taxon>Neoptera</taxon>
        <taxon>Paraneoptera</taxon>
        <taxon>Hemiptera</taxon>
        <taxon>Sternorrhyncha</taxon>
        <taxon>Aphidomorpha</taxon>
        <taxon>Aphidoidea</taxon>
        <taxon>Aphididae</taxon>
        <taxon>Macrosiphini</taxon>
        <taxon>Acyrthosiphon</taxon>
    </lineage>
</organism>
<dbReference type="Pfam" id="PF15619">
    <property type="entry name" value="Lebercilin"/>
    <property type="match status" value="1"/>
</dbReference>
<dbReference type="GeneID" id="100162253"/>
<keyword evidence="2 3" id="KW-0175">Coiled coil</keyword>
<dbReference type="InterPro" id="IPR026188">
    <property type="entry name" value="Lebercilin-like"/>
</dbReference>
<dbReference type="GO" id="GO:0005930">
    <property type="term" value="C:axoneme"/>
    <property type="evidence" value="ECO:0007669"/>
    <property type="project" value="TreeGrafter"/>
</dbReference>
<reference evidence="6" key="2">
    <citation type="submission" date="2022-06" db="UniProtKB">
        <authorList>
            <consortium name="EnsemblMetazoa"/>
        </authorList>
    </citation>
    <scope>IDENTIFICATION</scope>
</reference>
<feature type="coiled-coil region" evidence="3">
    <location>
        <begin position="151"/>
        <end position="284"/>
    </location>
</feature>
<dbReference type="InterPro" id="IPR028933">
    <property type="entry name" value="Lebercilin_dom"/>
</dbReference>
<dbReference type="EnsemblMetazoa" id="XM_003244467.4">
    <property type="protein sequence ID" value="XP_003244515.1"/>
    <property type="gene ID" value="LOC100162253"/>
</dbReference>
<feature type="region of interest" description="Disordered" evidence="4">
    <location>
        <begin position="60"/>
        <end position="89"/>
    </location>
</feature>
<dbReference type="PANTHER" id="PTHR16650">
    <property type="entry name" value="C21ORF13-RELATED"/>
    <property type="match status" value="1"/>
</dbReference>
<comment type="similarity">
    <text evidence="1">Belongs to the LCA5 family.</text>
</comment>
<dbReference type="Proteomes" id="UP000007819">
    <property type="component" value="Chromosome X"/>
</dbReference>
<name>A0A8R2A5H9_ACYPI</name>
<evidence type="ECO:0000256" key="3">
    <source>
        <dbReference type="SAM" id="Coils"/>
    </source>
</evidence>
<evidence type="ECO:0000256" key="2">
    <source>
        <dbReference type="ARBA" id="ARBA00023054"/>
    </source>
</evidence>
<dbReference type="PANTHER" id="PTHR16650:SF6">
    <property type="entry name" value="GH21622P"/>
    <property type="match status" value="1"/>
</dbReference>